<organism evidence="1 2">
    <name type="scientific">Romanomermis culicivorax</name>
    <name type="common">Nematode worm</name>
    <dbReference type="NCBI Taxonomy" id="13658"/>
    <lineage>
        <taxon>Eukaryota</taxon>
        <taxon>Metazoa</taxon>
        <taxon>Ecdysozoa</taxon>
        <taxon>Nematoda</taxon>
        <taxon>Enoplea</taxon>
        <taxon>Dorylaimia</taxon>
        <taxon>Mermithida</taxon>
        <taxon>Mermithoidea</taxon>
        <taxon>Mermithidae</taxon>
        <taxon>Romanomermis</taxon>
    </lineage>
</organism>
<name>A0A915KYJ0_ROMCU</name>
<evidence type="ECO:0000313" key="2">
    <source>
        <dbReference type="WBParaSite" id="nRc.2.0.1.t44007-RA"/>
    </source>
</evidence>
<dbReference type="AlphaFoldDB" id="A0A915KYJ0"/>
<protein>
    <submittedName>
        <fullName evidence="2">Uncharacterized protein</fullName>
    </submittedName>
</protein>
<dbReference type="Proteomes" id="UP000887565">
    <property type="component" value="Unplaced"/>
</dbReference>
<evidence type="ECO:0000313" key="1">
    <source>
        <dbReference type="Proteomes" id="UP000887565"/>
    </source>
</evidence>
<dbReference type="WBParaSite" id="nRc.2.0.1.t44007-RA">
    <property type="protein sequence ID" value="nRc.2.0.1.t44007-RA"/>
    <property type="gene ID" value="nRc.2.0.1.g44007"/>
</dbReference>
<sequence>MMASSAENVHFADGQNMHLLPAIAAENLIFIVLSGHREFLPPVGPRGIIMLAAHFRDREDEMQIGDQHWSKLVQTNCQSYNSFFDKDQMICINFVLNKLTRFPRDSTFCSIDLIICTYFKI</sequence>
<proteinExistence type="predicted"/>
<keyword evidence="1" id="KW-1185">Reference proteome</keyword>
<accession>A0A915KYJ0</accession>
<reference evidence="2" key="1">
    <citation type="submission" date="2022-11" db="UniProtKB">
        <authorList>
            <consortium name="WormBaseParasite"/>
        </authorList>
    </citation>
    <scope>IDENTIFICATION</scope>
</reference>